<evidence type="ECO:0000256" key="1">
    <source>
        <dbReference type="ARBA" id="ARBA00004370"/>
    </source>
</evidence>
<comment type="subcellular location">
    <subcellularLocation>
        <location evidence="1">Membrane</location>
    </subcellularLocation>
</comment>
<keyword evidence="4 6" id="KW-0472">Membrane</keyword>
<keyword evidence="3 6" id="KW-1133">Transmembrane helix</keyword>
<sequence>CTRWFAPLFILPTPTAPPFYLLIFALTLTFHSKPCFYCVILVSTLFASSCYWQPFPIDAQLSVPWSKNVTTFRGALAESLGLNYTQPLPTEIRLIDRCWCDFSGSSSIFEPFNVQEWELASVLRLRNELRQKQRREQAREEREGSRPSSAKVAAPTTAPEQESLHVQASSSSAPVESSPLPLFRSHYDLRPYGYGMVVDFGWTR</sequence>
<feature type="transmembrane region" description="Helical" evidence="6">
    <location>
        <begin position="6"/>
        <end position="28"/>
    </location>
</feature>
<protein>
    <submittedName>
        <fullName evidence="7">Uncharacterized protein</fullName>
    </submittedName>
</protein>
<accession>A0A0D7A2I7</accession>
<evidence type="ECO:0000256" key="2">
    <source>
        <dbReference type="ARBA" id="ARBA00022692"/>
    </source>
</evidence>
<evidence type="ECO:0000256" key="4">
    <source>
        <dbReference type="ARBA" id="ARBA00023136"/>
    </source>
</evidence>
<dbReference type="Proteomes" id="UP000054144">
    <property type="component" value="Unassembled WGS sequence"/>
</dbReference>
<evidence type="ECO:0000256" key="3">
    <source>
        <dbReference type="ARBA" id="ARBA00022989"/>
    </source>
</evidence>
<dbReference type="GO" id="GO:0016020">
    <property type="term" value="C:membrane"/>
    <property type="evidence" value="ECO:0007669"/>
    <property type="project" value="UniProtKB-SubCell"/>
</dbReference>
<dbReference type="AlphaFoldDB" id="A0A0D7A2I7"/>
<feature type="region of interest" description="Disordered" evidence="5">
    <location>
        <begin position="134"/>
        <end position="178"/>
    </location>
</feature>
<evidence type="ECO:0000313" key="7">
    <source>
        <dbReference type="EMBL" id="KIY45252.1"/>
    </source>
</evidence>
<feature type="compositionally biased region" description="Low complexity" evidence="5">
    <location>
        <begin position="168"/>
        <end position="178"/>
    </location>
</feature>
<feature type="compositionally biased region" description="Basic and acidic residues" evidence="5">
    <location>
        <begin position="134"/>
        <end position="145"/>
    </location>
</feature>
<dbReference type="EMBL" id="KN882059">
    <property type="protein sequence ID" value="KIY45252.1"/>
    <property type="molecule type" value="Genomic_DNA"/>
</dbReference>
<dbReference type="PANTHER" id="PTHR13259:SF1">
    <property type="entry name" value="BLADDER CANCER-ASSOCIATED PROTEIN"/>
    <property type="match status" value="1"/>
</dbReference>
<dbReference type="InterPro" id="IPR009598">
    <property type="entry name" value="BCALP"/>
</dbReference>
<evidence type="ECO:0000256" key="6">
    <source>
        <dbReference type="SAM" id="Phobius"/>
    </source>
</evidence>
<keyword evidence="8" id="KW-1185">Reference proteome</keyword>
<dbReference type="SMART" id="SM01396">
    <property type="entry name" value="BC10"/>
    <property type="match status" value="1"/>
</dbReference>
<proteinExistence type="predicted"/>
<dbReference type="OrthoDB" id="5563033at2759"/>
<name>A0A0D7A2I7_9AGAR</name>
<organism evidence="7 8">
    <name type="scientific">Fistulina hepatica ATCC 64428</name>
    <dbReference type="NCBI Taxonomy" id="1128425"/>
    <lineage>
        <taxon>Eukaryota</taxon>
        <taxon>Fungi</taxon>
        <taxon>Dikarya</taxon>
        <taxon>Basidiomycota</taxon>
        <taxon>Agaricomycotina</taxon>
        <taxon>Agaricomycetes</taxon>
        <taxon>Agaricomycetidae</taxon>
        <taxon>Agaricales</taxon>
        <taxon>Fistulinaceae</taxon>
        <taxon>Fistulina</taxon>
    </lineage>
</organism>
<evidence type="ECO:0000313" key="8">
    <source>
        <dbReference type="Proteomes" id="UP000054144"/>
    </source>
</evidence>
<evidence type="ECO:0000256" key="5">
    <source>
        <dbReference type="SAM" id="MobiDB-lite"/>
    </source>
</evidence>
<feature type="compositionally biased region" description="Polar residues" evidence="5">
    <location>
        <begin position="158"/>
        <end position="167"/>
    </location>
</feature>
<gene>
    <name evidence="7" type="ORF">FISHEDRAFT_49706</name>
</gene>
<reference evidence="7 8" key="1">
    <citation type="journal article" date="2015" name="Fungal Genet. Biol.">
        <title>Evolution of novel wood decay mechanisms in Agaricales revealed by the genome sequences of Fistulina hepatica and Cylindrobasidium torrendii.</title>
        <authorList>
            <person name="Floudas D."/>
            <person name="Held B.W."/>
            <person name="Riley R."/>
            <person name="Nagy L.G."/>
            <person name="Koehler G."/>
            <person name="Ransdell A.S."/>
            <person name="Younus H."/>
            <person name="Chow J."/>
            <person name="Chiniquy J."/>
            <person name="Lipzen A."/>
            <person name="Tritt A."/>
            <person name="Sun H."/>
            <person name="Haridas S."/>
            <person name="LaButti K."/>
            <person name="Ohm R.A."/>
            <person name="Kues U."/>
            <person name="Blanchette R.A."/>
            <person name="Grigoriev I.V."/>
            <person name="Minto R.E."/>
            <person name="Hibbett D.S."/>
        </authorList>
    </citation>
    <scope>NUCLEOTIDE SEQUENCE [LARGE SCALE GENOMIC DNA]</scope>
    <source>
        <strain evidence="7 8">ATCC 64428</strain>
    </source>
</reference>
<feature type="non-terminal residue" evidence="7">
    <location>
        <position position="1"/>
    </location>
</feature>
<dbReference type="PANTHER" id="PTHR13259">
    <property type="entry name" value="BLADDER CANCER 10 KD PROTEIN HOMOLOG"/>
    <property type="match status" value="1"/>
</dbReference>
<keyword evidence="2 6" id="KW-0812">Transmembrane</keyword>